<evidence type="ECO:0000313" key="13">
    <source>
        <dbReference type="EMBL" id="TLD95409.1"/>
    </source>
</evidence>
<evidence type="ECO:0000256" key="1">
    <source>
        <dbReference type="ARBA" id="ARBA00000213"/>
    </source>
</evidence>
<name>A0A4U8T705_9HELI</name>
<dbReference type="Gene3D" id="3.40.50.140">
    <property type="match status" value="1"/>
</dbReference>
<dbReference type="GO" id="GO:0003917">
    <property type="term" value="F:DNA topoisomerase type I (single strand cut, ATP-independent) activity"/>
    <property type="evidence" value="ECO:0007669"/>
    <property type="project" value="UniProtKB-EC"/>
</dbReference>
<reference evidence="13 14" key="1">
    <citation type="journal article" date="2014" name="Genome Announc.">
        <title>Draft genome sequences of eight enterohepatic helicobacter species isolated from both laboratory and wild rodents.</title>
        <authorList>
            <person name="Sheh A."/>
            <person name="Shen Z."/>
            <person name="Fox J.G."/>
        </authorList>
    </citation>
    <scope>NUCLEOTIDE SEQUENCE [LARGE SCALE GENOMIC DNA]</scope>
    <source>
        <strain evidence="13 14">MIT 09-6949</strain>
    </source>
</reference>
<evidence type="ECO:0000259" key="11">
    <source>
        <dbReference type="PROSITE" id="PS50880"/>
    </source>
</evidence>
<dbReference type="InterPro" id="IPR013824">
    <property type="entry name" value="Topo_IA_cen_sub1"/>
</dbReference>
<dbReference type="EMBL" id="JRPR02000009">
    <property type="protein sequence ID" value="TLD95409.1"/>
    <property type="molecule type" value="Genomic_DNA"/>
</dbReference>
<keyword evidence="14" id="KW-1185">Reference proteome</keyword>
<dbReference type="PANTHER" id="PTHR42785">
    <property type="entry name" value="DNA TOPOISOMERASE, TYPE IA, CORE"/>
    <property type="match status" value="1"/>
</dbReference>
<dbReference type="InterPro" id="IPR013826">
    <property type="entry name" value="Topo_IA_cen_sub3"/>
</dbReference>
<evidence type="ECO:0000256" key="10">
    <source>
        <dbReference type="ARBA" id="ARBA00032877"/>
    </source>
</evidence>
<evidence type="ECO:0000256" key="3">
    <source>
        <dbReference type="ARBA" id="ARBA00012891"/>
    </source>
</evidence>
<evidence type="ECO:0000256" key="5">
    <source>
        <dbReference type="ARBA" id="ARBA00023125"/>
    </source>
</evidence>
<comment type="similarity">
    <text evidence="2">Belongs to the type IA topoisomerase family.</text>
</comment>
<dbReference type="PRINTS" id="PR00417">
    <property type="entry name" value="PRTPISMRASEI"/>
</dbReference>
<dbReference type="SUPFAM" id="SSF56712">
    <property type="entry name" value="Prokaryotic type I DNA topoisomerase"/>
    <property type="match status" value="1"/>
</dbReference>
<dbReference type="PROSITE" id="PS52039">
    <property type="entry name" value="TOPO_IA_2"/>
    <property type="match status" value="1"/>
</dbReference>
<dbReference type="InterPro" id="IPR003601">
    <property type="entry name" value="Topo_IA_2"/>
</dbReference>
<dbReference type="InterPro" id="IPR006171">
    <property type="entry name" value="TOPRIM_dom"/>
</dbReference>
<dbReference type="InterPro" id="IPR023405">
    <property type="entry name" value="Topo_IA_core_domain"/>
</dbReference>
<dbReference type="Pfam" id="PF01751">
    <property type="entry name" value="Toprim"/>
    <property type="match status" value="1"/>
</dbReference>
<dbReference type="GO" id="GO:0006265">
    <property type="term" value="P:DNA topological change"/>
    <property type="evidence" value="ECO:0007669"/>
    <property type="project" value="InterPro"/>
</dbReference>
<organism evidence="13 14">
    <name type="scientific">Helicobacter jaachi</name>
    <dbReference type="NCBI Taxonomy" id="1677920"/>
    <lineage>
        <taxon>Bacteria</taxon>
        <taxon>Pseudomonadati</taxon>
        <taxon>Campylobacterota</taxon>
        <taxon>Epsilonproteobacteria</taxon>
        <taxon>Campylobacterales</taxon>
        <taxon>Helicobacteraceae</taxon>
        <taxon>Helicobacter</taxon>
    </lineage>
</organism>
<keyword evidence="4" id="KW-0799">Topoisomerase</keyword>
<dbReference type="Gene3D" id="1.10.290.10">
    <property type="entry name" value="Topoisomerase I, domain 4"/>
    <property type="match status" value="1"/>
</dbReference>
<evidence type="ECO:0000259" key="12">
    <source>
        <dbReference type="PROSITE" id="PS52039"/>
    </source>
</evidence>
<dbReference type="GO" id="GO:0003677">
    <property type="term" value="F:DNA binding"/>
    <property type="evidence" value="ECO:0007669"/>
    <property type="project" value="UniProtKB-KW"/>
</dbReference>
<dbReference type="InterPro" id="IPR013497">
    <property type="entry name" value="Topo_IA_cen"/>
</dbReference>
<dbReference type="AlphaFoldDB" id="A0A4U8T705"/>
<gene>
    <name evidence="13" type="ORF">LS71_008355</name>
</gene>
<evidence type="ECO:0000256" key="8">
    <source>
        <dbReference type="ARBA" id="ARBA00031985"/>
    </source>
</evidence>
<dbReference type="Proteomes" id="UP000029733">
    <property type="component" value="Unassembled WGS sequence"/>
</dbReference>
<dbReference type="SMART" id="SM00437">
    <property type="entry name" value="TOP1Ac"/>
    <property type="match status" value="1"/>
</dbReference>
<dbReference type="CDD" id="cd00186">
    <property type="entry name" value="TOP1Ac"/>
    <property type="match status" value="1"/>
</dbReference>
<dbReference type="SMART" id="SM00493">
    <property type="entry name" value="TOPRIM"/>
    <property type="match status" value="1"/>
</dbReference>
<evidence type="ECO:0000313" key="14">
    <source>
        <dbReference type="Proteomes" id="UP000029733"/>
    </source>
</evidence>
<evidence type="ECO:0000256" key="2">
    <source>
        <dbReference type="ARBA" id="ARBA00009446"/>
    </source>
</evidence>
<dbReference type="SMART" id="SM00436">
    <property type="entry name" value="TOP1Bc"/>
    <property type="match status" value="1"/>
</dbReference>
<dbReference type="Gene3D" id="2.70.20.10">
    <property type="entry name" value="Topoisomerase I, domain 3"/>
    <property type="match status" value="1"/>
</dbReference>
<keyword evidence="5" id="KW-0238">DNA-binding</keyword>
<dbReference type="Gene3D" id="1.10.460.10">
    <property type="entry name" value="Topoisomerase I, domain 2"/>
    <property type="match status" value="1"/>
</dbReference>
<dbReference type="CDD" id="cd01028">
    <property type="entry name" value="TOPRIM_TopoIA"/>
    <property type="match status" value="1"/>
</dbReference>
<evidence type="ECO:0000256" key="9">
    <source>
        <dbReference type="ARBA" id="ARBA00032235"/>
    </source>
</evidence>
<dbReference type="RefSeq" id="WP_034354030.1">
    <property type="nucleotide sequence ID" value="NZ_JRPR02000009.1"/>
</dbReference>
<dbReference type="PANTHER" id="PTHR42785:SF1">
    <property type="entry name" value="DNA TOPOISOMERASE"/>
    <property type="match status" value="1"/>
</dbReference>
<feature type="domain" description="Toprim" evidence="11">
    <location>
        <begin position="1"/>
        <end position="104"/>
    </location>
</feature>
<comment type="catalytic activity">
    <reaction evidence="1">
        <text>ATP-independent breakage of single-stranded DNA, followed by passage and rejoining.</text>
        <dbReference type="EC" id="5.6.2.1"/>
    </reaction>
</comment>
<comment type="caution">
    <text evidence="13">The sequence shown here is derived from an EMBL/GenBank/DDBJ whole genome shotgun (WGS) entry which is preliminary data.</text>
</comment>
<dbReference type="InterPro" id="IPR000380">
    <property type="entry name" value="Topo_IA"/>
</dbReference>
<proteinExistence type="inferred from homology"/>
<dbReference type="EC" id="5.6.2.1" evidence="3"/>
<keyword evidence="6 13" id="KW-0413">Isomerase</keyword>
<feature type="domain" description="Topo IA-type catalytic" evidence="12">
    <location>
        <begin position="123"/>
        <end position="559"/>
    </location>
</feature>
<dbReference type="OrthoDB" id="9804262at2"/>
<dbReference type="STRING" id="1677920.LS71_04090"/>
<accession>A0A4U8T705</accession>
<evidence type="ECO:0000256" key="4">
    <source>
        <dbReference type="ARBA" id="ARBA00023029"/>
    </source>
</evidence>
<evidence type="ECO:0000256" key="7">
    <source>
        <dbReference type="ARBA" id="ARBA00030003"/>
    </source>
</evidence>
<dbReference type="InterPro" id="IPR003602">
    <property type="entry name" value="Topo_IA_DNA-bd_dom"/>
</dbReference>
<sequence>MPLIIIESPNKVAKIKQITGYEVIATIGHFMDLKNIEVEKDYNAIFDYTESKKSLIMNAINKAKGQEVYIASDPDREGYAIGYMFFQKIKNVADKVYRAEFHEITPSGIQAGLKNAKLFVETNFNYYKSFLARRVSDQLIGFILSPYLTQSLAYNKMLSAGRVQTPTLSLITKREEEINDFANLDQEQKKEYAIIAASLLENKEIIFKYIENDKEVRFSSKDEAQKIIDDIISFDKGLITKIEKTTTKTNPPKPFTTSKLLKVASKKLGLAAKDIQNLAQQLFAKGLITYIRTDSESLSKEFLQEAQNFFAPIYPDTYQYTEYKAGKNSQAEAHEAIRITHCHKYEDTESICAKEQLDSSHIALYKIIFKNTILSQSKPAIYEKTNVFINIKTTAFKMSFKKPIDLGFLQLFSEPKENEKEENDEQELSEFAYKERDSIPIAQISIKDIQKNPPKRYLEADFIEVMEKAGIGRPSTYATFLPILLNKEYIEISKDKKREIIPTKLGMSVINFFKKDKNRWLLDLHFTAQMESALDEIMEGKKQYVEYMKEIHSKMDFIPLRAESKERREYPPSKKQFNFCKNIANTLKIALPKGIEQDYRIAKAFIDDNISKMPKRK</sequence>
<protein>
    <recommendedName>
        <fullName evidence="3">DNA topoisomerase</fullName>
        <ecNumber evidence="3">5.6.2.1</ecNumber>
    </recommendedName>
    <alternativeName>
        <fullName evidence="10">Omega-protein</fullName>
    </alternativeName>
    <alternativeName>
        <fullName evidence="9">Relaxing enzyme</fullName>
    </alternativeName>
    <alternativeName>
        <fullName evidence="7">Swivelase</fullName>
    </alternativeName>
    <alternativeName>
        <fullName evidence="8">Untwisting enzyme</fullName>
    </alternativeName>
</protein>
<dbReference type="PROSITE" id="PS50880">
    <property type="entry name" value="TOPRIM"/>
    <property type="match status" value="1"/>
</dbReference>
<dbReference type="InterPro" id="IPR013825">
    <property type="entry name" value="Topo_IA_cen_sub2"/>
</dbReference>
<evidence type="ECO:0000256" key="6">
    <source>
        <dbReference type="ARBA" id="ARBA00023235"/>
    </source>
</evidence>
<dbReference type="Pfam" id="PF01131">
    <property type="entry name" value="Topoisom_bac"/>
    <property type="match status" value="1"/>
</dbReference>